<reference evidence="1 2" key="1">
    <citation type="submission" date="2021-06" db="EMBL/GenBank/DDBJ databases">
        <title>Caerostris darwini draft genome.</title>
        <authorList>
            <person name="Kono N."/>
            <person name="Arakawa K."/>
        </authorList>
    </citation>
    <scope>NUCLEOTIDE SEQUENCE [LARGE SCALE GENOMIC DNA]</scope>
</reference>
<dbReference type="Proteomes" id="UP001054837">
    <property type="component" value="Unassembled WGS sequence"/>
</dbReference>
<sequence>KRFARLPSSPLEFETAQMSEDSEKIEIRADDSEKIEIRADDKRVVNDFTGYIVQSVHESGRT</sequence>
<evidence type="ECO:0000313" key="2">
    <source>
        <dbReference type="Proteomes" id="UP001054837"/>
    </source>
</evidence>
<evidence type="ECO:0000313" key="1">
    <source>
        <dbReference type="EMBL" id="GIY05091.1"/>
    </source>
</evidence>
<comment type="caution">
    <text evidence="1">The sequence shown here is derived from an EMBL/GenBank/DDBJ whole genome shotgun (WGS) entry which is preliminary data.</text>
</comment>
<accession>A0AAV4Q9S8</accession>
<gene>
    <name evidence="1" type="ORF">CDAR_522641</name>
</gene>
<dbReference type="AlphaFoldDB" id="A0AAV4Q9S8"/>
<protein>
    <submittedName>
        <fullName evidence="1">Uncharacterized protein</fullName>
    </submittedName>
</protein>
<name>A0AAV4Q9S8_9ARAC</name>
<organism evidence="1 2">
    <name type="scientific">Caerostris darwini</name>
    <dbReference type="NCBI Taxonomy" id="1538125"/>
    <lineage>
        <taxon>Eukaryota</taxon>
        <taxon>Metazoa</taxon>
        <taxon>Ecdysozoa</taxon>
        <taxon>Arthropoda</taxon>
        <taxon>Chelicerata</taxon>
        <taxon>Arachnida</taxon>
        <taxon>Araneae</taxon>
        <taxon>Araneomorphae</taxon>
        <taxon>Entelegynae</taxon>
        <taxon>Araneoidea</taxon>
        <taxon>Araneidae</taxon>
        <taxon>Caerostris</taxon>
    </lineage>
</organism>
<proteinExistence type="predicted"/>
<keyword evidence="2" id="KW-1185">Reference proteome</keyword>
<feature type="non-terminal residue" evidence="1">
    <location>
        <position position="1"/>
    </location>
</feature>
<dbReference type="EMBL" id="BPLQ01004048">
    <property type="protein sequence ID" value="GIY05091.1"/>
    <property type="molecule type" value="Genomic_DNA"/>
</dbReference>